<reference evidence="1" key="1">
    <citation type="submission" date="2021-06" db="EMBL/GenBank/DDBJ databases">
        <authorList>
            <person name="Kallberg Y."/>
            <person name="Tangrot J."/>
            <person name="Rosling A."/>
        </authorList>
    </citation>
    <scope>NUCLEOTIDE SEQUENCE</scope>
    <source>
        <strain evidence="1">FL966</strain>
    </source>
</reference>
<evidence type="ECO:0000313" key="1">
    <source>
        <dbReference type="EMBL" id="CAG8621318.1"/>
    </source>
</evidence>
<name>A0A9N9D3N0_9GLOM</name>
<dbReference type="AlphaFoldDB" id="A0A9N9D3N0"/>
<protein>
    <submittedName>
        <fullName evidence="1">17799_t:CDS:1</fullName>
    </submittedName>
</protein>
<gene>
    <name evidence="1" type="ORF">CPELLU_LOCUS7936</name>
</gene>
<keyword evidence="2" id="KW-1185">Reference proteome</keyword>
<dbReference type="Proteomes" id="UP000789759">
    <property type="component" value="Unassembled WGS sequence"/>
</dbReference>
<sequence>MCNNQIEIAEGEVNREYNEVAIPYTGTLPIMSVEDCLKIEQGAK</sequence>
<organism evidence="1 2">
    <name type="scientific">Cetraspora pellucida</name>
    <dbReference type="NCBI Taxonomy" id="1433469"/>
    <lineage>
        <taxon>Eukaryota</taxon>
        <taxon>Fungi</taxon>
        <taxon>Fungi incertae sedis</taxon>
        <taxon>Mucoromycota</taxon>
        <taxon>Glomeromycotina</taxon>
        <taxon>Glomeromycetes</taxon>
        <taxon>Diversisporales</taxon>
        <taxon>Gigasporaceae</taxon>
        <taxon>Cetraspora</taxon>
    </lineage>
</organism>
<proteinExistence type="predicted"/>
<evidence type="ECO:0000313" key="2">
    <source>
        <dbReference type="Proteomes" id="UP000789759"/>
    </source>
</evidence>
<comment type="caution">
    <text evidence="1">The sequence shown here is derived from an EMBL/GenBank/DDBJ whole genome shotgun (WGS) entry which is preliminary data.</text>
</comment>
<accession>A0A9N9D3N0</accession>
<dbReference type="EMBL" id="CAJVQA010005471">
    <property type="protein sequence ID" value="CAG8621318.1"/>
    <property type="molecule type" value="Genomic_DNA"/>
</dbReference>